<evidence type="ECO:0000313" key="1">
    <source>
        <dbReference type="EMBL" id="PON98722.1"/>
    </source>
</evidence>
<dbReference type="GO" id="GO:0003677">
    <property type="term" value="F:DNA binding"/>
    <property type="evidence" value="ECO:0007669"/>
    <property type="project" value="InterPro"/>
</dbReference>
<accession>A0A2P5FLP7</accession>
<dbReference type="GO" id="GO:0042138">
    <property type="term" value="P:meiotic DNA double-strand break formation"/>
    <property type="evidence" value="ECO:0007669"/>
    <property type="project" value="TreeGrafter"/>
</dbReference>
<keyword evidence="1" id="KW-0413">Isomerase</keyword>
<keyword evidence="2" id="KW-1185">Reference proteome</keyword>
<dbReference type="InterPro" id="IPR002815">
    <property type="entry name" value="Spo11/TopoVI_A"/>
</dbReference>
<dbReference type="AlphaFoldDB" id="A0A2P5FLP7"/>
<dbReference type="EMBL" id="JXTC01000022">
    <property type="protein sequence ID" value="PON98722.1"/>
    <property type="molecule type" value="Genomic_DNA"/>
</dbReference>
<dbReference type="InterPro" id="IPR036078">
    <property type="entry name" value="Spo11/TopoVI_A_sf"/>
</dbReference>
<comment type="caution">
    <text evidence="1">The sequence shown here is derived from an EMBL/GenBank/DDBJ whole genome shotgun (WGS) entry which is preliminary data.</text>
</comment>
<dbReference type="GO" id="GO:0007131">
    <property type="term" value="P:reciprocal meiotic recombination"/>
    <property type="evidence" value="ECO:0007669"/>
    <property type="project" value="TreeGrafter"/>
</dbReference>
<dbReference type="PANTHER" id="PTHR10848">
    <property type="entry name" value="MEIOTIC RECOMBINATION PROTEIN SPO11"/>
    <property type="match status" value="1"/>
</dbReference>
<evidence type="ECO:0000313" key="2">
    <source>
        <dbReference type="Proteomes" id="UP000237000"/>
    </source>
</evidence>
<name>A0A2P5FLP7_TREOI</name>
<dbReference type="InParanoid" id="A0A2P5FLP7"/>
<organism evidence="1 2">
    <name type="scientific">Trema orientale</name>
    <name type="common">Charcoal tree</name>
    <name type="synonym">Celtis orientalis</name>
    <dbReference type="NCBI Taxonomy" id="63057"/>
    <lineage>
        <taxon>Eukaryota</taxon>
        <taxon>Viridiplantae</taxon>
        <taxon>Streptophyta</taxon>
        <taxon>Embryophyta</taxon>
        <taxon>Tracheophyta</taxon>
        <taxon>Spermatophyta</taxon>
        <taxon>Magnoliopsida</taxon>
        <taxon>eudicotyledons</taxon>
        <taxon>Gunneridae</taxon>
        <taxon>Pentapetalae</taxon>
        <taxon>rosids</taxon>
        <taxon>fabids</taxon>
        <taxon>Rosales</taxon>
        <taxon>Cannabaceae</taxon>
        <taxon>Trema</taxon>
    </lineage>
</organism>
<dbReference type="Proteomes" id="UP000237000">
    <property type="component" value="Unassembled WGS sequence"/>
</dbReference>
<dbReference type="GO" id="GO:0000228">
    <property type="term" value="C:nuclear chromosome"/>
    <property type="evidence" value="ECO:0007669"/>
    <property type="project" value="TreeGrafter"/>
</dbReference>
<protein>
    <submittedName>
        <fullName evidence="1">Spo11/DNA topoisomerase VI subunit A</fullName>
    </submittedName>
</protein>
<dbReference type="SUPFAM" id="SSF56726">
    <property type="entry name" value="DNA topoisomerase IV, alpha subunit"/>
    <property type="match status" value="1"/>
</dbReference>
<sequence length="96" mass="11031">MILLLRYVAAEPIRLFQQFQREGCIAIDCTEVEDNGKEIPYSVSSITDMKNKGAKFILLVEKDTVFLSKGMPDVLTRSFFRRLKVELYLPILGLMD</sequence>
<gene>
    <name evidence="1" type="ORF">TorRG33x02_053370</name>
</gene>
<reference evidence="2" key="1">
    <citation type="submission" date="2016-06" db="EMBL/GenBank/DDBJ databases">
        <title>Parallel loss of symbiosis genes in relatives of nitrogen-fixing non-legume Parasponia.</title>
        <authorList>
            <person name="Van Velzen R."/>
            <person name="Holmer R."/>
            <person name="Bu F."/>
            <person name="Rutten L."/>
            <person name="Van Zeijl A."/>
            <person name="Liu W."/>
            <person name="Santuari L."/>
            <person name="Cao Q."/>
            <person name="Sharma T."/>
            <person name="Shen D."/>
            <person name="Roswanjaya Y."/>
            <person name="Wardhani T."/>
            <person name="Kalhor M.S."/>
            <person name="Jansen J."/>
            <person name="Van den Hoogen J."/>
            <person name="Gungor B."/>
            <person name="Hartog M."/>
            <person name="Hontelez J."/>
            <person name="Verver J."/>
            <person name="Yang W.-C."/>
            <person name="Schijlen E."/>
            <person name="Repin R."/>
            <person name="Schilthuizen M."/>
            <person name="Schranz E."/>
            <person name="Heidstra R."/>
            <person name="Miyata K."/>
            <person name="Fedorova E."/>
            <person name="Kohlen W."/>
            <person name="Bisseling T."/>
            <person name="Smit S."/>
            <person name="Geurts R."/>
        </authorList>
    </citation>
    <scope>NUCLEOTIDE SEQUENCE [LARGE SCALE GENOMIC DNA]</scope>
    <source>
        <strain evidence="2">cv. RG33-2</strain>
    </source>
</reference>
<proteinExistence type="predicted"/>
<dbReference type="GO" id="GO:0000706">
    <property type="term" value="P:meiotic DNA double-strand break processing"/>
    <property type="evidence" value="ECO:0007669"/>
    <property type="project" value="TreeGrafter"/>
</dbReference>
<dbReference type="OrthoDB" id="5377392at2759"/>
<dbReference type="STRING" id="63057.A0A2P5FLP7"/>
<dbReference type="Gene3D" id="3.40.1360.10">
    <property type="match status" value="1"/>
</dbReference>
<dbReference type="GO" id="GO:0003918">
    <property type="term" value="F:DNA topoisomerase type II (double strand cut, ATP-hydrolyzing) activity"/>
    <property type="evidence" value="ECO:0007669"/>
    <property type="project" value="InterPro"/>
</dbReference>
<dbReference type="PANTHER" id="PTHR10848:SF3">
    <property type="entry name" value="MEIOTIC RECOMBINATION PROTEIN SPO11-1"/>
    <property type="match status" value="1"/>
</dbReference>